<name>A0ABT8GQ45_9BACL</name>
<keyword evidence="3" id="KW-1185">Reference proteome</keyword>
<evidence type="ECO:0000259" key="1">
    <source>
        <dbReference type="Pfam" id="PF13679"/>
    </source>
</evidence>
<evidence type="ECO:0000313" key="2">
    <source>
        <dbReference type="EMBL" id="MDN4493537.1"/>
    </source>
</evidence>
<dbReference type="SUPFAM" id="SSF53335">
    <property type="entry name" value="S-adenosyl-L-methionine-dependent methyltransferases"/>
    <property type="match status" value="1"/>
</dbReference>
<dbReference type="Proteomes" id="UP001172743">
    <property type="component" value="Unassembled WGS sequence"/>
</dbReference>
<keyword evidence="2" id="KW-0808">Transferase</keyword>
<gene>
    <name evidence="2" type="ORF">QYB95_08315</name>
</gene>
<sequence>MLEEYYEELLNINTRGKKTEINHSIHYHPYEPTPYSALEELFKHYQVHSNDRIVDFGCGKGRLVFYINYLFQVPVTGIEMNTSFFQEAMKNRNCYLDKTHRKSEDVQFHCCLAEQYEVQPSDNRFYFFNPFSVQIFMKVLNNILLSVENHKREIEIILYYAADDYTYYLERHTGFELIKEVPLPELYLKNTYERFLIYRLALS</sequence>
<dbReference type="Pfam" id="PF13679">
    <property type="entry name" value="Methyltransf_32"/>
    <property type="match status" value="1"/>
</dbReference>
<accession>A0ABT8GQ45</accession>
<dbReference type="GO" id="GO:0008168">
    <property type="term" value="F:methyltransferase activity"/>
    <property type="evidence" value="ECO:0007669"/>
    <property type="project" value="UniProtKB-KW"/>
</dbReference>
<dbReference type="CDD" id="cd02440">
    <property type="entry name" value="AdoMet_MTases"/>
    <property type="match status" value="1"/>
</dbReference>
<proteinExistence type="predicted"/>
<dbReference type="RefSeq" id="WP_301137891.1">
    <property type="nucleotide sequence ID" value="NZ_JAUHTQ010000004.1"/>
</dbReference>
<reference evidence="2" key="1">
    <citation type="submission" date="2023-07" db="EMBL/GenBank/DDBJ databases">
        <title>Ureibacillus sp. isolated from freshwater well.</title>
        <authorList>
            <person name="Kirdat K."/>
            <person name="Bhatt A."/>
            <person name="Teware R."/>
            <person name="Bhavsar Y."/>
            <person name="Yadav A."/>
        </authorList>
    </citation>
    <scope>NUCLEOTIDE SEQUENCE</scope>
    <source>
        <strain evidence="2">BA0131</strain>
    </source>
</reference>
<organism evidence="2 3">
    <name type="scientific">Ureibacillus aquaedulcis</name>
    <dbReference type="NCBI Taxonomy" id="3058421"/>
    <lineage>
        <taxon>Bacteria</taxon>
        <taxon>Bacillati</taxon>
        <taxon>Bacillota</taxon>
        <taxon>Bacilli</taxon>
        <taxon>Bacillales</taxon>
        <taxon>Caryophanaceae</taxon>
        <taxon>Ureibacillus</taxon>
    </lineage>
</organism>
<dbReference type="Gene3D" id="3.40.50.150">
    <property type="entry name" value="Vaccinia Virus protein VP39"/>
    <property type="match status" value="1"/>
</dbReference>
<dbReference type="InterPro" id="IPR029063">
    <property type="entry name" value="SAM-dependent_MTases_sf"/>
</dbReference>
<evidence type="ECO:0000313" key="3">
    <source>
        <dbReference type="Proteomes" id="UP001172743"/>
    </source>
</evidence>
<dbReference type="EMBL" id="JAUHTQ010000004">
    <property type="protein sequence ID" value="MDN4493537.1"/>
    <property type="molecule type" value="Genomic_DNA"/>
</dbReference>
<dbReference type="InterPro" id="IPR025714">
    <property type="entry name" value="Methyltranfer_dom"/>
</dbReference>
<dbReference type="GO" id="GO:0032259">
    <property type="term" value="P:methylation"/>
    <property type="evidence" value="ECO:0007669"/>
    <property type="project" value="UniProtKB-KW"/>
</dbReference>
<keyword evidence="2" id="KW-0489">Methyltransferase</keyword>
<comment type="caution">
    <text evidence="2">The sequence shown here is derived from an EMBL/GenBank/DDBJ whole genome shotgun (WGS) entry which is preliminary data.</text>
</comment>
<feature type="domain" description="Methyltransferase" evidence="1">
    <location>
        <begin position="38"/>
        <end position="93"/>
    </location>
</feature>
<protein>
    <submittedName>
        <fullName evidence="2">Methyltransferase</fullName>
    </submittedName>
</protein>